<comment type="caution">
    <text evidence="1">The sequence shown here is derived from an EMBL/GenBank/DDBJ whole genome shotgun (WGS) entry which is preliminary data.</text>
</comment>
<proteinExistence type="predicted"/>
<dbReference type="EMBL" id="JQZV01000006">
    <property type="protein sequence ID" value="KGN92955.1"/>
    <property type="molecule type" value="Genomic_DNA"/>
</dbReference>
<name>A0ABR4XMS3_9PORP</name>
<protein>
    <submittedName>
        <fullName evidence="1">Uncharacterized protein</fullName>
    </submittedName>
</protein>
<gene>
    <name evidence="1" type="ORF">HQ43_03540</name>
</gene>
<reference evidence="1 2" key="1">
    <citation type="submission" date="2014-08" db="EMBL/GenBank/DDBJ databases">
        <title>Porphyromonas canoris strain:OH2762 Genome sequencing.</title>
        <authorList>
            <person name="Wallis C."/>
            <person name="Deusch O."/>
            <person name="O'Flynn C."/>
            <person name="Davis I."/>
            <person name="Jospin G."/>
            <person name="Darling A.E."/>
            <person name="Coil D.A."/>
            <person name="Alexiev A."/>
            <person name="Horsfall A."/>
            <person name="Kirkwood N."/>
            <person name="Harris S."/>
            <person name="Eisen J.A."/>
        </authorList>
    </citation>
    <scope>NUCLEOTIDE SEQUENCE [LARGE SCALE GENOMIC DNA]</scope>
    <source>
        <strain evidence="2">COT-108 OH2762</strain>
    </source>
</reference>
<evidence type="ECO:0000313" key="1">
    <source>
        <dbReference type="EMBL" id="KGN92955.1"/>
    </source>
</evidence>
<organism evidence="1 2">
    <name type="scientific">Porphyromonas canoris</name>
    <dbReference type="NCBI Taxonomy" id="36875"/>
    <lineage>
        <taxon>Bacteria</taxon>
        <taxon>Pseudomonadati</taxon>
        <taxon>Bacteroidota</taxon>
        <taxon>Bacteroidia</taxon>
        <taxon>Bacteroidales</taxon>
        <taxon>Porphyromonadaceae</taxon>
        <taxon>Porphyromonas</taxon>
    </lineage>
</organism>
<evidence type="ECO:0000313" key="2">
    <source>
        <dbReference type="Proteomes" id="UP000030101"/>
    </source>
</evidence>
<keyword evidence="2" id="KW-1185">Reference proteome</keyword>
<sequence length="238" mass="28411">MSLAKLSLYFYLCHRAIVKRSHRDRKRKPNSKLYITMKRYHSILILFFLVLGTTASAYAQKIAVTRDGEEVLLHADGTWEYLDEWDRDEEPDFTFGPRPTGRSAHITINGEVRFMIVEGQLTNFQILRRRRVIYDHVMRENNDRYARLSYDYRGRLARIGNWELQYRFRDNKLEKIGPYAIKYKFSNDRVEQIGPYRIDYDFSSDRISRIGNVEIKYDFFTEMPEVRGKNPGMKIVIL</sequence>
<dbReference type="Proteomes" id="UP000030101">
    <property type="component" value="Unassembled WGS sequence"/>
</dbReference>
<accession>A0ABR4XMS3</accession>